<dbReference type="Pfam" id="PF24494">
    <property type="entry name" value="DUF7587"/>
    <property type="match status" value="1"/>
</dbReference>
<protein>
    <recommendedName>
        <fullName evidence="1">DUF7587 domain-containing protein</fullName>
    </recommendedName>
</protein>
<evidence type="ECO:0000313" key="2">
    <source>
        <dbReference type="EMBL" id="KIW63722.1"/>
    </source>
</evidence>
<dbReference type="Proteomes" id="UP000054266">
    <property type="component" value="Unassembled WGS sequence"/>
</dbReference>
<proteinExistence type="predicted"/>
<accession>A0A0D2DN40</accession>
<dbReference type="EMBL" id="KN846961">
    <property type="protein sequence ID" value="KIW63722.1"/>
    <property type="molecule type" value="Genomic_DNA"/>
</dbReference>
<organism evidence="2 3">
    <name type="scientific">Phialophora macrospora</name>
    <dbReference type="NCBI Taxonomy" id="1851006"/>
    <lineage>
        <taxon>Eukaryota</taxon>
        <taxon>Fungi</taxon>
        <taxon>Dikarya</taxon>
        <taxon>Ascomycota</taxon>
        <taxon>Pezizomycotina</taxon>
        <taxon>Eurotiomycetes</taxon>
        <taxon>Chaetothyriomycetidae</taxon>
        <taxon>Chaetothyriales</taxon>
        <taxon>Herpotrichiellaceae</taxon>
        <taxon>Phialophora</taxon>
    </lineage>
</organism>
<dbReference type="AlphaFoldDB" id="A0A0D2DN40"/>
<keyword evidence="3" id="KW-1185">Reference proteome</keyword>
<feature type="domain" description="DUF7587" evidence="1">
    <location>
        <begin position="13"/>
        <end position="154"/>
    </location>
</feature>
<sequence length="332" mass="37816">MASGTAISETSDVPRYLFRAYSPGSDGSNGVTGFWSMAKCRNWSEATSLSRLPRNVARDMLQDHVTWKSWKTRSDDILISFTPSFLFALQHCVRKIASSQRGCTTESNCYICIIDTLKYPSGTFSWTIDLLGQYNLDRTTNYLLRHEYHEAEYLAEYELAIIENSSEHVSFQALVRQGGLFEIMPDLAEEGYGKQLFNRLQQFRRTWYIEEVAVTAQDIDKARRLSLCFGGRWVPVIMMWVLACRARPQQDALVQAEFSDYFNGEITTPYLFANPQTEIASTLRELMEWEMLTRIAFTAQARPASEQTETGSALGMNEAADDAVRAMQNLTL</sequence>
<dbReference type="HOGENOM" id="CLU_900218_0_0_1"/>
<evidence type="ECO:0000313" key="3">
    <source>
        <dbReference type="Proteomes" id="UP000054266"/>
    </source>
</evidence>
<name>A0A0D2DN40_9EURO</name>
<evidence type="ECO:0000259" key="1">
    <source>
        <dbReference type="Pfam" id="PF24494"/>
    </source>
</evidence>
<reference evidence="2 3" key="1">
    <citation type="submission" date="2015-01" db="EMBL/GenBank/DDBJ databases">
        <title>The Genome Sequence of Capronia semiimmersa CBS27337.</title>
        <authorList>
            <consortium name="The Broad Institute Genomics Platform"/>
            <person name="Cuomo C."/>
            <person name="de Hoog S."/>
            <person name="Gorbushina A."/>
            <person name="Stielow B."/>
            <person name="Teixiera M."/>
            <person name="Abouelleil A."/>
            <person name="Chapman S.B."/>
            <person name="Priest M."/>
            <person name="Young S.K."/>
            <person name="Wortman J."/>
            <person name="Nusbaum C."/>
            <person name="Birren B."/>
        </authorList>
    </citation>
    <scope>NUCLEOTIDE SEQUENCE [LARGE SCALE GENOMIC DNA]</scope>
    <source>
        <strain evidence="2 3">CBS 27337</strain>
    </source>
</reference>
<gene>
    <name evidence="2" type="ORF">PV04_08705</name>
</gene>
<dbReference type="STRING" id="5601.A0A0D2DN40"/>
<dbReference type="InterPro" id="IPR056009">
    <property type="entry name" value="DUF7587"/>
</dbReference>